<reference evidence="14 15" key="1">
    <citation type="submission" date="2015-11" db="EMBL/GenBank/DDBJ databases">
        <title>Exploring the genomic traits of fungus-feeding bacterial genus Collimonas.</title>
        <authorList>
            <person name="Song C."/>
            <person name="Schmidt R."/>
            <person name="de Jager V."/>
            <person name="Krzyzanowska D."/>
            <person name="Jongedijk E."/>
            <person name="Cankar K."/>
            <person name="Beekwilder J."/>
            <person name="van Veen A."/>
            <person name="de Boer W."/>
            <person name="van Veen J.A."/>
            <person name="Garbeva P."/>
        </authorList>
    </citation>
    <scope>NUCLEOTIDE SEQUENCE [LARGE SCALE GENOMIC DNA]</scope>
    <source>
        <strain evidence="14 15">Ter6</strain>
    </source>
</reference>
<gene>
    <name evidence="14" type="ORF">CFter6_4903</name>
</gene>
<evidence type="ECO:0000313" key="15">
    <source>
        <dbReference type="Proteomes" id="UP000072421"/>
    </source>
</evidence>
<evidence type="ECO:0000256" key="3">
    <source>
        <dbReference type="ARBA" id="ARBA00022670"/>
    </source>
</evidence>
<evidence type="ECO:0000256" key="12">
    <source>
        <dbReference type="SAM" id="Phobius"/>
    </source>
</evidence>
<keyword evidence="5" id="KW-0479">Metal-binding</keyword>
<evidence type="ECO:0000256" key="8">
    <source>
        <dbReference type="ARBA" id="ARBA00022989"/>
    </source>
</evidence>
<keyword evidence="7 11" id="KW-0862">Zinc</keyword>
<evidence type="ECO:0000256" key="2">
    <source>
        <dbReference type="ARBA" id="ARBA00022475"/>
    </source>
</evidence>
<dbReference type="PATRIC" id="fig|158899.10.peg.4835"/>
<feature type="domain" description="Peptidase M48" evidence="13">
    <location>
        <begin position="171"/>
        <end position="259"/>
    </location>
</feature>
<comment type="similarity">
    <text evidence="11">Belongs to the peptidase M48 family.</text>
</comment>
<evidence type="ECO:0000256" key="4">
    <source>
        <dbReference type="ARBA" id="ARBA00022692"/>
    </source>
</evidence>
<comment type="subcellular location">
    <subcellularLocation>
        <location evidence="1">Cell membrane</location>
        <topology evidence="1">Multi-pass membrane protein</topology>
    </subcellularLocation>
</comment>
<keyword evidence="9 11" id="KW-0482">Metalloprotease</keyword>
<keyword evidence="6 11" id="KW-0378">Hydrolase</keyword>
<dbReference type="InterPro" id="IPR050083">
    <property type="entry name" value="HtpX_protease"/>
</dbReference>
<dbReference type="Proteomes" id="UP000072421">
    <property type="component" value="Chromosome"/>
</dbReference>
<proteinExistence type="inferred from homology"/>
<dbReference type="AlphaFoldDB" id="A0A127PIB1"/>
<keyword evidence="8 12" id="KW-1133">Transmembrane helix</keyword>
<evidence type="ECO:0000259" key="13">
    <source>
        <dbReference type="Pfam" id="PF01435"/>
    </source>
</evidence>
<accession>A0A127PIB1</accession>
<name>A0A127PIB1_9BURK</name>
<keyword evidence="2" id="KW-1003">Cell membrane</keyword>
<dbReference type="OrthoDB" id="9810445at2"/>
<keyword evidence="4 12" id="KW-0812">Transmembrane</keyword>
<dbReference type="GO" id="GO:0046872">
    <property type="term" value="F:metal ion binding"/>
    <property type="evidence" value="ECO:0007669"/>
    <property type="project" value="UniProtKB-KW"/>
</dbReference>
<dbReference type="CDD" id="cd07325">
    <property type="entry name" value="M48_Ste24p_like"/>
    <property type="match status" value="1"/>
</dbReference>
<evidence type="ECO:0000256" key="9">
    <source>
        <dbReference type="ARBA" id="ARBA00023049"/>
    </source>
</evidence>
<dbReference type="RefSeq" id="WP_061541787.1">
    <property type="nucleotide sequence ID" value="NZ_CP013232.1"/>
</dbReference>
<keyword evidence="10 12" id="KW-0472">Membrane</keyword>
<dbReference type="Gene3D" id="3.30.2010.10">
    <property type="entry name" value="Metalloproteases ('zincins'), catalytic domain"/>
    <property type="match status" value="1"/>
</dbReference>
<evidence type="ECO:0000313" key="14">
    <source>
        <dbReference type="EMBL" id="AMO97477.1"/>
    </source>
</evidence>
<comment type="cofactor">
    <cofactor evidence="11">
        <name>Zn(2+)</name>
        <dbReference type="ChEBI" id="CHEBI:29105"/>
    </cofactor>
    <text evidence="11">Binds 1 zinc ion per subunit.</text>
</comment>
<evidence type="ECO:0000256" key="7">
    <source>
        <dbReference type="ARBA" id="ARBA00022833"/>
    </source>
</evidence>
<dbReference type="GO" id="GO:0005886">
    <property type="term" value="C:plasma membrane"/>
    <property type="evidence" value="ECO:0007669"/>
    <property type="project" value="UniProtKB-SubCell"/>
</dbReference>
<evidence type="ECO:0000256" key="10">
    <source>
        <dbReference type="ARBA" id="ARBA00023136"/>
    </source>
</evidence>
<dbReference type="InterPro" id="IPR001915">
    <property type="entry name" value="Peptidase_M48"/>
</dbReference>
<feature type="transmembrane region" description="Helical" evidence="12">
    <location>
        <begin position="18"/>
        <end position="39"/>
    </location>
</feature>
<evidence type="ECO:0000256" key="5">
    <source>
        <dbReference type="ARBA" id="ARBA00022723"/>
    </source>
</evidence>
<dbReference type="GO" id="GO:0006508">
    <property type="term" value="P:proteolysis"/>
    <property type="evidence" value="ECO:0007669"/>
    <property type="project" value="UniProtKB-KW"/>
</dbReference>
<dbReference type="Pfam" id="PF01435">
    <property type="entry name" value="Peptidase_M48"/>
    <property type="match status" value="2"/>
</dbReference>
<protein>
    <submittedName>
        <fullName evidence="14">Peptidase M48 family protein</fullName>
    </submittedName>
</protein>
<dbReference type="EMBL" id="CP013232">
    <property type="protein sequence ID" value="AMO97477.1"/>
    <property type="molecule type" value="Genomic_DNA"/>
</dbReference>
<sequence>MSQTVATLRTQKEKTYQALMIGFGILLWIAIAATVAAYWLDPKMAPTLRIYIGYAVAITLFYWIAAAVYRASAFGNMILLGPEQFPALHQMVVAGSQEIGLSEPPKTFLYNSNGVFNAFARRLLGGRYVFLTSALVDANSDAQVRFVIGHELGHHAAGHLNPWLNTLKLPAHIVPFLGKAYSRSREYTCDNIGAYLSKDFEASRSSLQMLGCGCRRLNQTMSCESFVAQEAMVPPVFGFLNEICRTHPRLTRRVAAIKEQIDN</sequence>
<feature type="transmembrane region" description="Helical" evidence="12">
    <location>
        <begin position="51"/>
        <end position="69"/>
    </location>
</feature>
<evidence type="ECO:0000256" key="11">
    <source>
        <dbReference type="RuleBase" id="RU003983"/>
    </source>
</evidence>
<dbReference type="PANTHER" id="PTHR43221">
    <property type="entry name" value="PROTEASE HTPX"/>
    <property type="match status" value="1"/>
</dbReference>
<evidence type="ECO:0000256" key="6">
    <source>
        <dbReference type="ARBA" id="ARBA00022801"/>
    </source>
</evidence>
<dbReference type="PANTHER" id="PTHR43221:SF1">
    <property type="entry name" value="PROTEASE HTPX"/>
    <property type="match status" value="1"/>
</dbReference>
<evidence type="ECO:0000256" key="1">
    <source>
        <dbReference type="ARBA" id="ARBA00004651"/>
    </source>
</evidence>
<keyword evidence="3 11" id="KW-0645">Protease</keyword>
<dbReference type="GO" id="GO:0004222">
    <property type="term" value="F:metalloendopeptidase activity"/>
    <property type="evidence" value="ECO:0007669"/>
    <property type="project" value="InterPro"/>
</dbReference>
<feature type="domain" description="Peptidase M48" evidence="13">
    <location>
        <begin position="83"/>
        <end position="160"/>
    </location>
</feature>
<organism evidence="14">
    <name type="scientific">Collimonas fungivorans</name>
    <dbReference type="NCBI Taxonomy" id="158899"/>
    <lineage>
        <taxon>Bacteria</taxon>
        <taxon>Pseudomonadati</taxon>
        <taxon>Pseudomonadota</taxon>
        <taxon>Betaproteobacteria</taxon>
        <taxon>Burkholderiales</taxon>
        <taxon>Oxalobacteraceae</taxon>
        <taxon>Collimonas</taxon>
    </lineage>
</organism>